<dbReference type="Pfam" id="PF07738">
    <property type="entry name" value="Sad1_UNC"/>
    <property type="match status" value="1"/>
</dbReference>
<feature type="transmembrane region" description="Helical" evidence="6">
    <location>
        <begin position="453"/>
        <end position="474"/>
    </location>
</feature>
<feature type="compositionally biased region" description="Low complexity" evidence="5">
    <location>
        <begin position="107"/>
        <end position="125"/>
    </location>
</feature>
<dbReference type="PANTHER" id="PTHR12911">
    <property type="entry name" value="SAD1/UNC-84-LIKE PROTEIN-RELATED"/>
    <property type="match status" value="1"/>
</dbReference>
<evidence type="ECO:0000256" key="2">
    <source>
        <dbReference type="ARBA" id="ARBA00022692"/>
    </source>
</evidence>
<feature type="compositionally biased region" description="Basic and acidic residues" evidence="5">
    <location>
        <begin position="747"/>
        <end position="756"/>
    </location>
</feature>
<dbReference type="GO" id="GO:0034993">
    <property type="term" value="C:meiotic nuclear membrane microtubule tethering complex"/>
    <property type="evidence" value="ECO:0007669"/>
    <property type="project" value="TreeGrafter"/>
</dbReference>
<protein>
    <submittedName>
        <fullName evidence="9">LOW QUALITY PROTEIN: SUN domain-containing protein 1</fullName>
    </submittedName>
</protein>
<feature type="transmembrane region" description="Helical" evidence="6">
    <location>
        <begin position="545"/>
        <end position="564"/>
    </location>
</feature>
<name>A0A1S3RCB7_SALSA</name>
<accession>A0A1S3RCB7</accession>
<evidence type="ECO:0000256" key="1">
    <source>
        <dbReference type="ARBA" id="ARBA00004540"/>
    </source>
</evidence>
<feature type="compositionally biased region" description="Low complexity" evidence="5">
    <location>
        <begin position="85"/>
        <end position="95"/>
    </location>
</feature>
<keyword evidence="8" id="KW-1185">Reference proteome</keyword>
<comment type="subcellular location">
    <subcellularLocation>
        <location evidence="1">Nucleus inner membrane</location>
    </subcellularLocation>
</comment>
<dbReference type="PANTHER" id="PTHR12911:SF23">
    <property type="entry name" value="SUN DOMAIN-CONTAINING PROTEIN 1"/>
    <property type="match status" value="1"/>
</dbReference>
<dbReference type="Gene3D" id="2.60.120.260">
    <property type="entry name" value="Galactose-binding domain-like"/>
    <property type="match status" value="1"/>
</dbReference>
<feature type="compositionally biased region" description="Low complexity" evidence="5">
    <location>
        <begin position="160"/>
        <end position="171"/>
    </location>
</feature>
<evidence type="ECO:0000259" key="7">
    <source>
        <dbReference type="PROSITE" id="PS51469"/>
    </source>
</evidence>
<keyword evidence="2 6" id="KW-0812">Transmembrane</keyword>
<keyword evidence="3 6" id="KW-1133">Transmembrane helix</keyword>
<dbReference type="KEGG" id="sasa:106601863"/>
<reference evidence="9" key="1">
    <citation type="submission" date="2025-08" db="UniProtKB">
        <authorList>
            <consortium name="RefSeq"/>
        </authorList>
    </citation>
    <scope>IDENTIFICATION</scope>
</reference>
<dbReference type="PROSITE" id="PS51469">
    <property type="entry name" value="SUN"/>
    <property type="match status" value="1"/>
</dbReference>
<feature type="region of interest" description="Disordered" evidence="5">
    <location>
        <begin position="160"/>
        <end position="204"/>
    </location>
</feature>
<organism evidence="8 9">
    <name type="scientific">Salmo salar</name>
    <name type="common">Atlantic salmon</name>
    <dbReference type="NCBI Taxonomy" id="8030"/>
    <lineage>
        <taxon>Eukaryota</taxon>
        <taxon>Metazoa</taxon>
        <taxon>Chordata</taxon>
        <taxon>Craniata</taxon>
        <taxon>Vertebrata</taxon>
        <taxon>Euteleostomi</taxon>
        <taxon>Actinopterygii</taxon>
        <taxon>Neopterygii</taxon>
        <taxon>Teleostei</taxon>
        <taxon>Protacanthopterygii</taxon>
        <taxon>Salmoniformes</taxon>
        <taxon>Salmonidae</taxon>
        <taxon>Salmoninae</taxon>
        <taxon>Salmo</taxon>
    </lineage>
</organism>
<dbReference type="RefSeq" id="XP_014049756.2">
    <property type="nucleotide sequence ID" value="XM_014194281.2"/>
</dbReference>
<feature type="transmembrane region" description="Helical" evidence="6">
    <location>
        <begin position="516"/>
        <end position="539"/>
    </location>
</feature>
<evidence type="ECO:0000256" key="6">
    <source>
        <dbReference type="SAM" id="Phobius"/>
    </source>
</evidence>
<evidence type="ECO:0000256" key="5">
    <source>
        <dbReference type="SAM" id="MobiDB-lite"/>
    </source>
</evidence>
<evidence type="ECO:0000256" key="4">
    <source>
        <dbReference type="ARBA" id="ARBA00023136"/>
    </source>
</evidence>
<dbReference type="InterPro" id="IPR045119">
    <property type="entry name" value="SUN1-5"/>
</dbReference>
<feature type="compositionally biased region" description="Polar residues" evidence="5">
    <location>
        <begin position="193"/>
        <end position="204"/>
    </location>
</feature>
<sequence>MQGKESDRRMTMDFSRLHTYTPPQCAPENTGYTYSLSSSYSTVALEFEKVHQIAPVFNSPRMSRRSLRLQTTGGLYGNDSLADFSSQNHSSGGSSRTESWMVRSRKQQQSASSSQSLNQSLSLNQTPRKTLSFSTTNTPSTGCTTASDASLLSSILDQSSLRQRSTTTTTTDGYWGSDQDTNLKGRSSRTDHSSTGANGGVNTVSHSHGMVANGYICKDCSIHSERKDALTTYSSSSSSQAASAAAAAAAFSSSSSQAASAAAAAAALSSSSSSQAASAAAAAATISSSSSSFILQFILHGQESEEKTGLLVSVSNTCVHYSRRALAPIVSLVTLLFQNVLWLGTRARSHSGKGVLVSLLDRVRRAVSSSASRVSWLYKQTTLHRMMGYRANGYEGKAHSSYCGSMNVKDHVMGDGHPHFLNGSLCDDCKGKQHLETNTLVHSHTQISRTHRLLGGLWTLIAYTGYCLLQPGYYVVRSGLALGSAVGSAVRSVAQRLLSVLWLVLGAPGKAARRLLWCLGTGWYQLVSLMSLFNVFFLTRCLPRMWKLLLFLLPFLLLLWLWFWGPSSFLSYLPAINLTEWRSRVVSPFTFSSFILTPALVPTPSTPLEQTPPVPPGPQAQPVLPPIVTVDTESLERLERVEHGLALLWERVQQGDQRQEQHHGDTLAQYTLLREQLDSQTDRDSLGLWVSGLLEHRITLLRGELEQQEASHRAQTEEQRVQQQQSQETRLAELERLLQVLATKTEAVQREQRKEETEETATPPPASVPVSVGVDQEAHAALLAEVQRLEEELGRIRGDLQGVMGCQGKCEQLNTIQETVSTQVSAQVRRELRALFYGSDDQTPQGEPDIPEGLLQWLSLRFVSGADLQALLANLELSILRNVSLQLEQSRAEARTEAEARAAVITTQTQAITQSAQHTAVGGGLSEEQVQLIVQNALKLYSQDRTGLVDYALESGGGSILSTRCSETYETKTALMSLFSVPLWYFSQSPRVAIQPDMYPGNCWAFKGSHGYLVIRLSLRILPTAFCLEHIPKALSPTGNITSAPRNFTVYGLDDEYQEEGKLLGQYTYQEDGDSMQNFPVMEKNERAFQIIEVRVLTNWGHPEYTCLYRFRVHGEPRIQ</sequence>
<dbReference type="GO" id="GO:0043495">
    <property type="term" value="F:protein-membrane adaptor activity"/>
    <property type="evidence" value="ECO:0007669"/>
    <property type="project" value="TreeGrafter"/>
</dbReference>
<dbReference type="GeneID" id="106601863"/>
<dbReference type="Proteomes" id="UP001652741">
    <property type="component" value="Chromosome ssa03"/>
</dbReference>
<feature type="compositionally biased region" description="Basic and acidic residues" evidence="5">
    <location>
        <begin position="1"/>
        <end position="11"/>
    </location>
</feature>
<feature type="compositionally biased region" description="Low complexity" evidence="5">
    <location>
        <begin position="134"/>
        <end position="145"/>
    </location>
</feature>
<feature type="region of interest" description="Disordered" evidence="5">
    <location>
        <begin position="78"/>
        <end position="145"/>
    </location>
</feature>
<feature type="region of interest" description="Disordered" evidence="5">
    <location>
        <begin position="747"/>
        <end position="770"/>
    </location>
</feature>
<dbReference type="InterPro" id="IPR012919">
    <property type="entry name" value="SUN_dom"/>
</dbReference>
<keyword evidence="4 6" id="KW-0472">Membrane</keyword>
<proteinExistence type="predicted"/>
<dbReference type="AlphaFoldDB" id="A0A1S3RCB7"/>
<evidence type="ECO:0000313" key="8">
    <source>
        <dbReference type="Proteomes" id="UP001652741"/>
    </source>
</evidence>
<evidence type="ECO:0000313" key="9">
    <source>
        <dbReference type="RefSeq" id="XP_014049756.2"/>
    </source>
</evidence>
<dbReference type="GO" id="GO:0005637">
    <property type="term" value="C:nuclear inner membrane"/>
    <property type="evidence" value="ECO:0007669"/>
    <property type="project" value="UniProtKB-SubCell"/>
</dbReference>
<feature type="domain" description="SUN" evidence="7">
    <location>
        <begin position="957"/>
        <end position="1118"/>
    </location>
</feature>
<gene>
    <name evidence="9" type="primary">LOC106601863</name>
</gene>
<feature type="region of interest" description="Disordered" evidence="5">
    <location>
        <begin position="1"/>
        <end position="27"/>
    </location>
</feature>
<evidence type="ECO:0000256" key="3">
    <source>
        <dbReference type="ARBA" id="ARBA00022989"/>
    </source>
</evidence>